<feature type="repeat" description="TPR" evidence="3">
    <location>
        <begin position="160"/>
        <end position="193"/>
    </location>
</feature>
<evidence type="ECO:0000256" key="2">
    <source>
        <dbReference type="ARBA" id="ARBA00022803"/>
    </source>
</evidence>
<keyword evidence="1" id="KW-0677">Repeat</keyword>
<dbReference type="Pfam" id="PF00515">
    <property type="entry name" value="TPR_1"/>
    <property type="match status" value="1"/>
</dbReference>
<dbReference type="InterPro" id="IPR050498">
    <property type="entry name" value="Ycf3"/>
</dbReference>
<evidence type="ECO:0000313" key="5">
    <source>
        <dbReference type="Proteomes" id="UP000310168"/>
    </source>
</evidence>
<gene>
    <name evidence="4" type="ORF">EZH24_09280</name>
</gene>
<sequence length="206" mass="24229">MNNKDLNDIFKKIQILVEKIDSFYDKLEYLDIMREDADEIHSIKECILENRGDLFDSIENIKKELAYNNCKIDIIINSLKNNALSYDKNNLLKNNSYNIDRLIDDKEYDKAFIILNTIVELYPNYADAYFYKGRIRNILNQYIEAINDINTAIKLNSSNYDFYNNRGYAKAGLKLYKEAIEDYDKAVELNPNDYNIYNNRGYAKAG</sequence>
<evidence type="ECO:0000256" key="1">
    <source>
        <dbReference type="ARBA" id="ARBA00022737"/>
    </source>
</evidence>
<dbReference type="SUPFAM" id="SSF48452">
    <property type="entry name" value="TPR-like"/>
    <property type="match status" value="1"/>
</dbReference>
<dbReference type="PROSITE" id="PS50005">
    <property type="entry name" value="TPR"/>
    <property type="match status" value="2"/>
</dbReference>
<proteinExistence type="predicted"/>
<keyword evidence="2 3" id="KW-0802">TPR repeat</keyword>
<dbReference type="PANTHER" id="PTHR44858:SF1">
    <property type="entry name" value="UDP-N-ACETYLGLUCOSAMINE--PEPTIDE N-ACETYLGLUCOSAMINYLTRANSFERASE SPINDLY-RELATED"/>
    <property type="match status" value="1"/>
</dbReference>
<evidence type="ECO:0000256" key="3">
    <source>
        <dbReference type="PROSITE-ProRule" id="PRU00339"/>
    </source>
</evidence>
<reference evidence="4 5" key="1">
    <citation type="journal article" date="2019" name="Anaerobe">
        <title>Brachyspira catarrhinii sp. nov., an anaerobic intestinal spirochaete isolated from vervet monkeys may have been misidentified as Brachyspira aalborgi in previous studies.</title>
        <authorList>
            <person name="Phillips N.D."/>
            <person name="La T."/>
            <person name="Hampson D.J."/>
        </authorList>
    </citation>
    <scope>NUCLEOTIDE SEQUENCE [LARGE SCALE GENOMIC DNA]</scope>
    <source>
        <strain evidence="4 5">Z12</strain>
    </source>
</reference>
<dbReference type="RefSeq" id="WP_137998877.1">
    <property type="nucleotide sequence ID" value="NZ_SJDU01000276.1"/>
</dbReference>
<dbReference type="Proteomes" id="UP000310168">
    <property type="component" value="Unassembled WGS sequence"/>
</dbReference>
<comment type="caution">
    <text evidence="4">The sequence shown here is derived from an EMBL/GenBank/DDBJ whole genome shotgun (WGS) entry which is preliminary data.</text>
</comment>
<organism evidence="4 5">
    <name type="scientific">Brachyspira catarrhinii</name>
    <dbReference type="NCBI Taxonomy" id="2528966"/>
    <lineage>
        <taxon>Bacteria</taxon>
        <taxon>Pseudomonadati</taxon>
        <taxon>Spirochaetota</taxon>
        <taxon>Spirochaetia</taxon>
        <taxon>Brachyspirales</taxon>
        <taxon>Brachyspiraceae</taxon>
        <taxon>Brachyspira</taxon>
    </lineage>
</organism>
<evidence type="ECO:0000313" key="4">
    <source>
        <dbReference type="EMBL" id="TKZ32325.1"/>
    </source>
</evidence>
<dbReference type="Pfam" id="PF13431">
    <property type="entry name" value="TPR_17"/>
    <property type="match status" value="1"/>
</dbReference>
<dbReference type="EMBL" id="SJDU01000276">
    <property type="protein sequence ID" value="TKZ32325.1"/>
    <property type="molecule type" value="Genomic_DNA"/>
</dbReference>
<accession>A0ABY2TP69</accession>
<dbReference type="InterPro" id="IPR011990">
    <property type="entry name" value="TPR-like_helical_dom_sf"/>
</dbReference>
<name>A0ABY2TP69_9SPIR</name>
<feature type="non-terminal residue" evidence="4">
    <location>
        <position position="206"/>
    </location>
</feature>
<dbReference type="InterPro" id="IPR019734">
    <property type="entry name" value="TPR_rpt"/>
</dbReference>
<protein>
    <submittedName>
        <fullName evidence="4">Tetratricopeptide repeat protein</fullName>
    </submittedName>
</protein>
<feature type="repeat" description="TPR" evidence="3">
    <location>
        <begin position="126"/>
        <end position="159"/>
    </location>
</feature>
<dbReference type="SMART" id="SM00028">
    <property type="entry name" value="TPR"/>
    <property type="match status" value="2"/>
</dbReference>
<dbReference type="Gene3D" id="1.25.40.10">
    <property type="entry name" value="Tetratricopeptide repeat domain"/>
    <property type="match status" value="2"/>
</dbReference>
<keyword evidence="5" id="KW-1185">Reference proteome</keyword>
<dbReference type="PANTHER" id="PTHR44858">
    <property type="entry name" value="TETRATRICOPEPTIDE REPEAT PROTEIN 6"/>
    <property type="match status" value="1"/>
</dbReference>